<dbReference type="PANTHER" id="PTHR22683">
    <property type="entry name" value="SPORULATION PROTEIN RELATED"/>
    <property type="match status" value="1"/>
</dbReference>
<feature type="region of interest" description="Disordered" evidence="15">
    <location>
        <begin position="191"/>
        <end position="226"/>
    </location>
</feature>
<dbReference type="Pfam" id="PF01580">
    <property type="entry name" value="FtsK_SpoIIIE"/>
    <property type="match status" value="1"/>
</dbReference>
<dbReference type="InterPro" id="IPR050206">
    <property type="entry name" value="FtsK/SpoIIIE/SftA"/>
</dbReference>
<dbReference type="Pfam" id="PF13491">
    <property type="entry name" value="FtsK_4TM"/>
    <property type="match status" value="1"/>
</dbReference>
<feature type="transmembrane region" description="Helical" evidence="16">
    <location>
        <begin position="83"/>
        <end position="100"/>
    </location>
</feature>
<evidence type="ECO:0000256" key="15">
    <source>
        <dbReference type="SAM" id="MobiDB-lite"/>
    </source>
</evidence>
<dbReference type="Gene3D" id="3.30.980.40">
    <property type="match status" value="1"/>
</dbReference>
<dbReference type="CDD" id="cd01127">
    <property type="entry name" value="TrwB_TraG_TraD_VirD4"/>
    <property type="match status" value="1"/>
</dbReference>
<feature type="compositionally biased region" description="Pro residues" evidence="15">
    <location>
        <begin position="208"/>
        <end position="219"/>
    </location>
</feature>
<comment type="similarity">
    <text evidence="2">Belongs to the FtsK/SpoIIIE/SftA family.</text>
</comment>
<evidence type="ECO:0000259" key="17">
    <source>
        <dbReference type="PROSITE" id="PS50901"/>
    </source>
</evidence>
<evidence type="ECO:0000256" key="11">
    <source>
        <dbReference type="ARBA" id="ARBA00023136"/>
    </source>
</evidence>
<dbReference type="InterPro" id="IPR041027">
    <property type="entry name" value="FtsK_alpha"/>
</dbReference>
<proteinExistence type="inferred from homology"/>
<evidence type="ECO:0000313" key="18">
    <source>
        <dbReference type="EMBL" id="MDT8901363.1"/>
    </source>
</evidence>
<keyword evidence="4" id="KW-0132">Cell division</keyword>
<dbReference type="SMART" id="SM00843">
    <property type="entry name" value="Ftsk_gamma"/>
    <property type="match status" value="1"/>
</dbReference>
<keyword evidence="11 16" id="KW-0472">Membrane</keyword>
<evidence type="ECO:0000256" key="14">
    <source>
        <dbReference type="PROSITE-ProRule" id="PRU00289"/>
    </source>
</evidence>
<evidence type="ECO:0000256" key="2">
    <source>
        <dbReference type="ARBA" id="ARBA00006474"/>
    </source>
</evidence>
<evidence type="ECO:0000256" key="5">
    <source>
        <dbReference type="ARBA" id="ARBA00022692"/>
    </source>
</evidence>
<keyword evidence="9 16" id="KW-1133">Transmembrane helix</keyword>
<keyword evidence="12" id="KW-0131">Cell cycle</keyword>
<feature type="binding site" evidence="14">
    <location>
        <begin position="404"/>
        <end position="411"/>
    </location>
    <ligand>
        <name>ATP</name>
        <dbReference type="ChEBI" id="CHEBI:30616"/>
    </ligand>
</feature>
<dbReference type="InterPro" id="IPR036390">
    <property type="entry name" value="WH_DNA-bd_sf"/>
</dbReference>
<evidence type="ECO:0000256" key="10">
    <source>
        <dbReference type="ARBA" id="ARBA00023125"/>
    </source>
</evidence>
<protein>
    <submittedName>
        <fullName evidence="18">DNA translocase FtsK 4TM domain-containing protein</fullName>
    </submittedName>
</protein>
<feature type="transmembrane region" description="Helical" evidence="16">
    <location>
        <begin position="138"/>
        <end position="164"/>
    </location>
</feature>
<evidence type="ECO:0000256" key="3">
    <source>
        <dbReference type="ARBA" id="ARBA00022475"/>
    </source>
</evidence>
<evidence type="ECO:0000256" key="12">
    <source>
        <dbReference type="ARBA" id="ARBA00023306"/>
    </source>
</evidence>
<dbReference type="Gene3D" id="3.40.50.300">
    <property type="entry name" value="P-loop containing nucleotide triphosphate hydrolases"/>
    <property type="match status" value="1"/>
</dbReference>
<dbReference type="SUPFAM" id="SSF52540">
    <property type="entry name" value="P-loop containing nucleoside triphosphate hydrolases"/>
    <property type="match status" value="1"/>
</dbReference>
<evidence type="ECO:0000256" key="9">
    <source>
        <dbReference type="ARBA" id="ARBA00022989"/>
    </source>
</evidence>
<evidence type="ECO:0000256" key="6">
    <source>
        <dbReference type="ARBA" id="ARBA00022741"/>
    </source>
</evidence>
<dbReference type="RefSeq" id="WP_413779875.1">
    <property type="nucleotide sequence ID" value="NZ_JAUOZS010000001.1"/>
</dbReference>
<comment type="caution">
    <text evidence="18">The sequence shown here is derived from an EMBL/GenBank/DDBJ whole genome shotgun (WGS) entry which is preliminary data.</text>
</comment>
<feature type="transmembrane region" description="Helical" evidence="16">
    <location>
        <begin position="112"/>
        <end position="132"/>
    </location>
</feature>
<dbReference type="InterPro" id="IPR018541">
    <property type="entry name" value="Ftsk_gamma"/>
</dbReference>
<dbReference type="Pfam" id="PF09397">
    <property type="entry name" value="FtsK_gamma"/>
    <property type="match status" value="1"/>
</dbReference>
<dbReference type="PANTHER" id="PTHR22683:SF41">
    <property type="entry name" value="DNA TRANSLOCASE FTSK"/>
    <property type="match status" value="1"/>
</dbReference>
<keyword evidence="10" id="KW-0238">DNA-binding</keyword>
<keyword evidence="7" id="KW-0159">Chromosome partition</keyword>
<dbReference type="Gene3D" id="1.10.10.10">
    <property type="entry name" value="Winged helix-like DNA-binding domain superfamily/Winged helix DNA-binding domain"/>
    <property type="match status" value="1"/>
</dbReference>
<dbReference type="InterPro" id="IPR002543">
    <property type="entry name" value="FtsK_dom"/>
</dbReference>
<feature type="domain" description="FtsK" evidence="17">
    <location>
        <begin position="387"/>
        <end position="574"/>
    </location>
</feature>
<keyword evidence="3" id="KW-1003">Cell membrane</keyword>
<evidence type="ECO:0000256" key="13">
    <source>
        <dbReference type="ARBA" id="ARBA00024986"/>
    </source>
</evidence>
<dbReference type="InterPro" id="IPR025199">
    <property type="entry name" value="FtsK_4TM"/>
</dbReference>
<keyword evidence="6 14" id="KW-0547">Nucleotide-binding</keyword>
<keyword evidence="19" id="KW-1185">Reference proteome</keyword>
<gene>
    <name evidence="18" type="ORF">Q4T40_08945</name>
</gene>
<dbReference type="SUPFAM" id="SSF46785">
    <property type="entry name" value="Winged helix' DNA-binding domain"/>
    <property type="match status" value="1"/>
</dbReference>
<evidence type="ECO:0000256" key="16">
    <source>
        <dbReference type="SAM" id="Phobius"/>
    </source>
</evidence>
<dbReference type="PROSITE" id="PS50901">
    <property type="entry name" value="FTSK"/>
    <property type="match status" value="1"/>
</dbReference>
<feature type="transmembrane region" description="Helical" evidence="16">
    <location>
        <begin position="16"/>
        <end position="35"/>
    </location>
</feature>
<feature type="compositionally biased region" description="Basic and acidic residues" evidence="15">
    <location>
        <begin position="191"/>
        <end position="205"/>
    </location>
</feature>
<evidence type="ECO:0000256" key="4">
    <source>
        <dbReference type="ARBA" id="ARBA00022618"/>
    </source>
</evidence>
<dbReference type="InterPro" id="IPR036388">
    <property type="entry name" value="WH-like_DNA-bd_sf"/>
</dbReference>
<feature type="transmembrane region" description="Helical" evidence="16">
    <location>
        <begin position="47"/>
        <end position="71"/>
    </location>
</feature>
<keyword evidence="5 16" id="KW-0812">Transmembrane</keyword>
<dbReference type="EMBL" id="JAUOZS010000001">
    <property type="protein sequence ID" value="MDT8901363.1"/>
    <property type="molecule type" value="Genomic_DNA"/>
</dbReference>
<evidence type="ECO:0000256" key="7">
    <source>
        <dbReference type="ARBA" id="ARBA00022829"/>
    </source>
</evidence>
<evidence type="ECO:0000256" key="8">
    <source>
        <dbReference type="ARBA" id="ARBA00022840"/>
    </source>
</evidence>
<dbReference type="InterPro" id="IPR027417">
    <property type="entry name" value="P-loop_NTPase"/>
</dbReference>
<sequence length="721" mass="77497">MAKSLSELTPELKCELFGIALVTAAVLALASLAGLNIGPAGDFVAKILRYAFGAGAPVLPVILLAVGSRYVWTRKAVHYSLRFWGLMLVYITALAIYHHFKIPAGREVLPESLMPGGGLIGGMVLFALRKLFGVSGGLIVLIGVALAALLLATAWSLGGTLLAARRKAGEGLSSAREAVAATIEKARDEAAADRERSFYNQERDTPPVFAPPSAPPPLAVKPDPEPAAPALRLAEKPAPPPLPAPEALAHYSLPPMSLLKKPGKPRFLKTTKELTDNARLLESTLDDFGVGARVLNAYQGPAVTRYELEPAAGVKVSRIVSLADDIALKLAAHGVRMEAPIPGKAAIGIEVPNKEISPVSLREVVECADFQRAASRLTVALGKDIAGQPIVADLAKMPHLLVAGATGSGKSVCINTLIVSVLFKARPDEVKFLLVDPKVVELSNYNGIPHLLTPVVTDCKKAASALRWAVGEMERRYALFAAAGVRDFARYNELLPDERLPLILIIIDELADLMMVAPVDVEDAICRLAQMARAAGLHLVLATQRPSVDVITGTIKANIPSRISFAVSSQVDSRTILDMAGAEKLLGKGDMLFYPVGASKPLRVQGAFISDGEVEELVAYLKEQTEPEYTEGVTSFVEYGDRQGRESMEDELLEEAVRMVLETGQASVSMLQRKFRVGYTRAARLIDMMEEMKIVGPNIGSKAREILMTTDQVNNLYFNKE</sequence>
<name>A0ABU3NX17_9FIRM</name>
<dbReference type="Pfam" id="PF17854">
    <property type="entry name" value="FtsK_alpha"/>
    <property type="match status" value="1"/>
</dbReference>
<comment type="function">
    <text evidence="13">Essential cell division protein that coordinates cell division and chromosome segregation. The N-terminus is involved in assembly of the cell-division machinery. The C-terminus functions as a DNA motor that moves dsDNA in an ATP-dependent manner towards the dif recombination site, which is located within the replication terminus region. Required for activation of the Xer recombinase, allowing activation of chromosome unlinking by recombination.</text>
</comment>
<dbReference type="Proteomes" id="UP001254848">
    <property type="component" value="Unassembled WGS sequence"/>
</dbReference>
<reference evidence="18 19" key="1">
    <citation type="submission" date="2023-07" db="EMBL/GenBank/DDBJ databases">
        <title>The novel representative of Negativicutes class, Anaeroselena agilis gen. nov. sp. nov.</title>
        <authorList>
            <person name="Prokofeva M.I."/>
            <person name="Elcheninov A.G."/>
            <person name="Klyukina A."/>
            <person name="Kublanov I.V."/>
            <person name="Frolov E.N."/>
            <person name="Podosokorskaya O.A."/>
        </authorList>
    </citation>
    <scope>NUCLEOTIDE SEQUENCE [LARGE SCALE GENOMIC DNA]</scope>
    <source>
        <strain evidence="18 19">4137-cl</strain>
    </source>
</reference>
<organism evidence="18 19">
    <name type="scientific">Anaeroselena agilis</name>
    <dbReference type="NCBI Taxonomy" id="3063788"/>
    <lineage>
        <taxon>Bacteria</taxon>
        <taxon>Bacillati</taxon>
        <taxon>Bacillota</taxon>
        <taxon>Negativicutes</taxon>
        <taxon>Acetonemataceae</taxon>
        <taxon>Anaeroselena</taxon>
    </lineage>
</organism>
<evidence type="ECO:0000256" key="1">
    <source>
        <dbReference type="ARBA" id="ARBA00004651"/>
    </source>
</evidence>
<keyword evidence="8 14" id="KW-0067">ATP-binding</keyword>
<comment type="subcellular location">
    <subcellularLocation>
        <location evidence="1">Cell membrane</location>
        <topology evidence="1">Multi-pass membrane protein</topology>
    </subcellularLocation>
</comment>
<accession>A0ABU3NX17</accession>
<evidence type="ECO:0000313" key="19">
    <source>
        <dbReference type="Proteomes" id="UP001254848"/>
    </source>
</evidence>